<protein>
    <recommendedName>
        <fullName evidence="3">DUF4034 domain-containing protein</fullName>
    </recommendedName>
</protein>
<evidence type="ECO:0000313" key="1">
    <source>
        <dbReference type="EMBL" id="SDG31785.1"/>
    </source>
</evidence>
<dbReference type="EMBL" id="FNCC01000007">
    <property type="protein sequence ID" value="SDG31785.1"/>
    <property type="molecule type" value="Genomic_DNA"/>
</dbReference>
<evidence type="ECO:0008006" key="3">
    <source>
        <dbReference type="Google" id="ProtNLM"/>
    </source>
</evidence>
<gene>
    <name evidence="1" type="ORF">SAMN05216553_10795</name>
</gene>
<dbReference type="OrthoDB" id="3284019at2"/>
<name>A0A1G7T939_9PSEU</name>
<organism evidence="1 2">
    <name type="scientific">Lentzea fradiae</name>
    <dbReference type="NCBI Taxonomy" id="200378"/>
    <lineage>
        <taxon>Bacteria</taxon>
        <taxon>Bacillati</taxon>
        <taxon>Actinomycetota</taxon>
        <taxon>Actinomycetes</taxon>
        <taxon>Pseudonocardiales</taxon>
        <taxon>Pseudonocardiaceae</taxon>
        <taxon>Lentzea</taxon>
    </lineage>
</organism>
<dbReference type="STRING" id="200378.SAMN05216553_10795"/>
<accession>A0A1G7T939</accession>
<proteinExistence type="predicted"/>
<keyword evidence="2" id="KW-1185">Reference proteome</keyword>
<evidence type="ECO:0000313" key="2">
    <source>
        <dbReference type="Proteomes" id="UP000199623"/>
    </source>
</evidence>
<dbReference type="Proteomes" id="UP000199623">
    <property type="component" value="Unassembled WGS sequence"/>
</dbReference>
<reference evidence="2" key="1">
    <citation type="submission" date="2016-10" db="EMBL/GenBank/DDBJ databases">
        <authorList>
            <person name="Varghese N."/>
            <person name="Submissions S."/>
        </authorList>
    </citation>
    <scope>NUCLEOTIDE SEQUENCE [LARGE SCALE GENOMIC DNA]</scope>
    <source>
        <strain evidence="2">CGMCC 4.3506</strain>
    </source>
</reference>
<sequence>MLSLLFKPKELLAVLRLLREAKRLGVEIDELPPDVVATHVLPRTHPERYGLTPDAEVTTTPPIEDLALAAVLDDVRAGNWENAADLVTSTAGDWDRRQRVVSALADLAAKEDAWTYSWLAARPGDPHWVVVHAMSLVSLAWDIRGSAPSSQTTRAQFDGFHRVLADAREAAEVAVSLLPDDPTPWVMQLMVARGLQVPHDEFGVLWEELVARDPLHHNGHLQALQYWCRKWQGSDELALEFGLAAAAKSPRFAALPLHAAFESGSPEMWRRAAVVRAVDVLVARLEDEGADTGVLRGDRGYAAFGLVQLGRYEEAVGQFRALGAFADGGPWEMFEEPRIAFLTLRGMAVRAAVKGKRGRSWGGRGQVGG</sequence>
<dbReference type="AlphaFoldDB" id="A0A1G7T939"/>